<protein>
    <submittedName>
        <fullName evidence="2">Uncharacterized protein</fullName>
    </submittedName>
</protein>
<keyword evidence="3" id="KW-1185">Reference proteome</keyword>
<dbReference type="Proteomes" id="UP000011668">
    <property type="component" value="Unassembled WGS sequence"/>
</dbReference>
<organism evidence="2 3">
    <name type="scientific">Thanatephorus cucumeris (strain AG1-IA)</name>
    <name type="common">Rice sheath blight fungus</name>
    <name type="synonym">Rhizoctonia solani</name>
    <dbReference type="NCBI Taxonomy" id="983506"/>
    <lineage>
        <taxon>Eukaryota</taxon>
        <taxon>Fungi</taxon>
        <taxon>Dikarya</taxon>
        <taxon>Basidiomycota</taxon>
        <taxon>Agaricomycotina</taxon>
        <taxon>Agaricomycetes</taxon>
        <taxon>Cantharellales</taxon>
        <taxon>Ceratobasidiaceae</taxon>
        <taxon>Rhizoctonia</taxon>
        <taxon>Rhizoctonia solani AG-1</taxon>
    </lineage>
</organism>
<evidence type="ECO:0000313" key="3">
    <source>
        <dbReference type="Proteomes" id="UP000011668"/>
    </source>
</evidence>
<reference evidence="2 3" key="1">
    <citation type="journal article" date="2013" name="Nat. Commun.">
        <title>The evolution and pathogenic mechanisms of the rice sheath blight pathogen.</title>
        <authorList>
            <person name="Zheng A."/>
            <person name="Lin R."/>
            <person name="Xu L."/>
            <person name="Qin P."/>
            <person name="Tang C."/>
            <person name="Ai P."/>
            <person name="Zhang D."/>
            <person name="Liu Y."/>
            <person name="Sun Z."/>
            <person name="Feng H."/>
            <person name="Wang Y."/>
            <person name="Chen Y."/>
            <person name="Liang X."/>
            <person name="Fu R."/>
            <person name="Li Q."/>
            <person name="Zhang J."/>
            <person name="Yu X."/>
            <person name="Xie Z."/>
            <person name="Ding L."/>
            <person name="Guan P."/>
            <person name="Tang J."/>
            <person name="Liang Y."/>
            <person name="Wang S."/>
            <person name="Deng Q."/>
            <person name="Li S."/>
            <person name="Zhu J."/>
            <person name="Wang L."/>
            <person name="Liu H."/>
            <person name="Li P."/>
        </authorList>
    </citation>
    <scope>NUCLEOTIDE SEQUENCE [LARGE SCALE GENOMIC DNA]</scope>
    <source>
        <strain evidence="3">AG-1 IA</strain>
    </source>
</reference>
<accession>L8WHB5</accession>
<sequence length="201" mass="22215">MDILLSLNCSGILTTYAISLPLVVYLGIDGTARLLPPHLFSLFHYLSSLYALRLVRSACFDSHSFTPANSSRLGCRWDFRDLQRACVCMLDRRSFRYLDALFRGCFLIGENIRTIAGLGYGQRLLDPLGVDEGNSLALPDTHHYHVLAGLPCVPGHDAKARAYSLARWALYLSKDRRAVLAKVTLTVGRCQDGSPPVAMGL</sequence>
<evidence type="ECO:0000256" key="1">
    <source>
        <dbReference type="SAM" id="Phobius"/>
    </source>
</evidence>
<feature type="transmembrane region" description="Helical" evidence="1">
    <location>
        <begin position="7"/>
        <end position="28"/>
    </location>
</feature>
<evidence type="ECO:0000313" key="2">
    <source>
        <dbReference type="EMBL" id="ELU36178.1"/>
    </source>
</evidence>
<keyword evidence="1" id="KW-1133">Transmembrane helix</keyword>
<keyword evidence="1" id="KW-0812">Transmembrane</keyword>
<gene>
    <name evidence="2" type="ORF">AG1IA_09792</name>
</gene>
<dbReference type="AlphaFoldDB" id="L8WHB5"/>
<comment type="caution">
    <text evidence="2">The sequence shown here is derived from an EMBL/GenBank/DDBJ whole genome shotgun (WGS) entry which is preliminary data.</text>
</comment>
<dbReference type="EMBL" id="AFRT01004085">
    <property type="protein sequence ID" value="ELU36178.1"/>
    <property type="molecule type" value="Genomic_DNA"/>
</dbReference>
<keyword evidence="1" id="KW-0472">Membrane</keyword>
<dbReference type="HOGENOM" id="CLU_1361240_0_0_1"/>
<proteinExistence type="predicted"/>
<name>L8WHB5_THACA</name>